<reference evidence="1" key="1">
    <citation type="submission" date="2021-02" db="EMBL/GenBank/DDBJ databases">
        <authorList>
            <person name="Dougan E. K."/>
            <person name="Rhodes N."/>
            <person name="Thang M."/>
            <person name="Chan C."/>
        </authorList>
    </citation>
    <scope>NUCLEOTIDE SEQUENCE</scope>
</reference>
<sequence length="183" mass="19332">LNTFFTTAGRAPVVGVGCVEPVTGALEGFHREAFKALEGTAVSAAGCYSVSIVPALRRCFQHLAGTFAAEFPGSQRVQRCESFAGLKQLLVWMAIGCCEEDLAKVFGEHQQELTEFLGSDESIAAAARQSLQKAKAAVAKKCANAGALNLAMATLWHAGSGLAVGTFLKRRAALFEGLRQRGL</sequence>
<gene>
    <name evidence="1" type="ORF">PGLA1383_LOCUS37045</name>
</gene>
<dbReference type="AlphaFoldDB" id="A0A813G9T6"/>
<keyword evidence="2" id="KW-1185">Reference proteome</keyword>
<comment type="caution">
    <text evidence="1">The sequence shown here is derived from an EMBL/GenBank/DDBJ whole genome shotgun (WGS) entry which is preliminary data.</text>
</comment>
<name>A0A813G9T6_POLGL</name>
<accession>A0A813G9T6</accession>
<evidence type="ECO:0000313" key="1">
    <source>
        <dbReference type="EMBL" id="CAE8619457.1"/>
    </source>
</evidence>
<proteinExistence type="predicted"/>
<dbReference type="Proteomes" id="UP000654075">
    <property type="component" value="Unassembled WGS sequence"/>
</dbReference>
<evidence type="ECO:0000313" key="2">
    <source>
        <dbReference type="Proteomes" id="UP000654075"/>
    </source>
</evidence>
<organism evidence="1 2">
    <name type="scientific">Polarella glacialis</name>
    <name type="common">Dinoflagellate</name>
    <dbReference type="NCBI Taxonomy" id="89957"/>
    <lineage>
        <taxon>Eukaryota</taxon>
        <taxon>Sar</taxon>
        <taxon>Alveolata</taxon>
        <taxon>Dinophyceae</taxon>
        <taxon>Suessiales</taxon>
        <taxon>Suessiaceae</taxon>
        <taxon>Polarella</taxon>
    </lineage>
</organism>
<dbReference type="EMBL" id="CAJNNV010027077">
    <property type="protein sequence ID" value="CAE8619457.1"/>
    <property type="molecule type" value="Genomic_DNA"/>
</dbReference>
<protein>
    <submittedName>
        <fullName evidence="1">Uncharacterized protein</fullName>
    </submittedName>
</protein>
<feature type="non-terminal residue" evidence="1">
    <location>
        <position position="183"/>
    </location>
</feature>